<accession>M3UM23</accession>
<keyword evidence="3" id="KW-0472">Membrane</keyword>
<gene>
    <name evidence="6" type="ORF">GM1_022_00200</name>
</gene>
<comment type="caution">
    <text evidence="6">The sequence shown here is derived from an EMBL/GenBank/DDBJ whole genome shotgun (WGS) entry which is preliminary data.</text>
</comment>
<keyword evidence="1" id="KW-1003">Cell membrane</keyword>
<evidence type="ECO:0000256" key="2">
    <source>
        <dbReference type="ARBA" id="ARBA00022729"/>
    </source>
</evidence>
<keyword evidence="4" id="KW-0564">Palmitate</keyword>
<dbReference type="Pfam" id="PF14041">
    <property type="entry name" value="Lipoprotein_21"/>
    <property type="match status" value="1"/>
</dbReference>
<keyword evidence="2" id="KW-0732">Signal</keyword>
<dbReference type="Proteomes" id="UP000035009">
    <property type="component" value="Unassembled WGS sequence"/>
</dbReference>
<evidence type="ECO:0000256" key="1">
    <source>
        <dbReference type="ARBA" id="ARBA00022475"/>
    </source>
</evidence>
<evidence type="ECO:0000313" key="6">
    <source>
        <dbReference type="EMBL" id="GAC80810.1"/>
    </source>
</evidence>
<protein>
    <submittedName>
        <fullName evidence="6">Uncharacterized protein</fullName>
    </submittedName>
</protein>
<proteinExistence type="predicted"/>
<dbReference type="EMBL" id="BAOP01000022">
    <property type="protein sequence ID" value="GAC80810.1"/>
    <property type="molecule type" value="Genomic_DNA"/>
</dbReference>
<sequence length="343" mass="36097">MDGSGEPASLSLHPIGTKLVTLTTPTETYVSPEIAPASVRLTRPKSSSEIADGIAYYELDGRPGAEIVVPIGMMGSNSVFQVFTFRNGELISVGAPGDTYQMNLGSSFWVFPGEGILARAMCRDGGLSLGSTEMPTPKQGHVIDFVSETSTGAGEASEWVVSGRRTVTPSEITDMSIGQTHFKCKDVRIKSLTGATTSAATTTSCDSSKDMSDAVRTAVLGLSTKNGWQWQADNADVSSLDPCKTLSFATTTIEMATNSSPVAILLFNKGKFVGPASTCFPPIKDVTSSGDDTVTVTYRYPNEGDTNAGMTGRATLTFRWDGSKVVKTGDVPARLTQLAGCAP</sequence>
<organism evidence="6 7">
    <name type="scientific">Gordonia malaquae NBRC 108250</name>
    <dbReference type="NCBI Taxonomy" id="1223542"/>
    <lineage>
        <taxon>Bacteria</taxon>
        <taxon>Bacillati</taxon>
        <taxon>Actinomycetota</taxon>
        <taxon>Actinomycetes</taxon>
        <taxon>Mycobacteriales</taxon>
        <taxon>Gordoniaceae</taxon>
        <taxon>Gordonia</taxon>
    </lineage>
</organism>
<dbReference type="STRING" id="410332.SAMN04488550_0628"/>
<evidence type="ECO:0000313" key="7">
    <source>
        <dbReference type="Proteomes" id="UP000035009"/>
    </source>
</evidence>
<dbReference type="AlphaFoldDB" id="M3UM23"/>
<keyword evidence="5" id="KW-0449">Lipoprotein</keyword>
<reference evidence="6 7" key="1">
    <citation type="submission" date="2013-02" db="EMBL/GenBank/DDBJ databases">
        <title>Whole genome shotgun sequence of Gordonia malaquae NBRC 108250.</title>
        <authorList>
            <person name="Yoshida I."/>
            <person name="Hosoyama A."/>
            <person name="Tsuchikane K."/>
            <person name="Ando Y."/>
            <person name="Baba S."/>
            <person name="Ohji S."/>
            <person name="Hamada M."/>
            <person name="Tamura T."/>
            <person name="Yamazoe A."/>
            <person name="Yamazaki S."/>
            <person name="Fujita N."/>
        </authorList>
    </citation>
    <scope>NUCLEOTIDE SEQUENCE [LARGE SCALE GENOMIC DNA]</scope>
    <source>
        <strain evidence="6 7">NBRC 108250</strain>
    </source>
</reference>
<keyword evidence="7" id="KW-1185">Reference proteome</keyword>
<evidence type="ECO:0000256" key="4">
    <source>
        <dbReference type="ARBA" id="ARBA00023139"/>
    </source>
</evidence>
<dbReference type="InterPro" id="IPR025971">
    <property type="entry name" value="LppP/LprE"/>
</dbReference>
<name>M3UM23_GORML</name>
<dbReference type="eggNOG" id="ENOG5033JYS">
    <property type="taxonomic scope" value="Bacteria"/>
</dbReference>
<evidence type="ECO:0000256" key="5">
    <source>
        <dbReference type="ARBA" id="ARBA00023288"/>
    </source>
</evidence>
<evidence type="ECO:0000256" key="3">
    <source>
        <dbReference type="ARBA" id="ARBA00023136"/>
    </source>
</evidence>